<name>A0A1A8QSM4_9TELE</name>
<gene>
    <name evidence="3" type="primary">BX005380.2</name>
</gene>
<keyword evidence="1" id="KW-1133">Transmembrane helix</keyword>
<protein>
    <recommendedName>
        <fullName evidence="2">Reverse transcriptase domain-containing protein</fullName>
    </recommendedName>
</protein>
<reference evidence="3" key="2">
    <citation type="submission" date="2016-06" db="EMBL/GenBank/DDBJ databases">
        <title>The genome of a short-lived fish provides insights into sex chromosome evolution and the genetic control of aging.</title>
        <authorList>
            <person name="Reichwald K."/>
            <person name="Felder M."/>
            <person name="Petzold A."/>
            <person name="Koch P."/>
            <person name="Groth M."/>
            <person name="Platzer M."/>
        </authorList>
    </citation>
    <scope>NUCLEOTIDE SEQUENCE</scope>
    <source>
        <tissue evidence="3">Brain</tissue>
    </source>
</reference>
<dbReference type="InterPro" id="IPR005135">
    <property type="entry name" value="Endo/exonuclease/phosphatase"/>
</dbReference>
<dbReference type="SUPFAM" id="SSF56219">
    <property type="entry name" value="DNase I-like"/>
    <property type="match status" value="1"/>
</dbReference>
<dbReference type="InterPro" id="IPR000477">
    <property type="entry name" value="RT_dom"/>
</dbReference>
<proteinExistence type="predicted"/>
<dbReference type="PROSITE" id="PS50878">
    <property type="entry name" value="RT_POL"/>
    <property type="match status" value="1"/>
</dbReference>
<feature type="domain" description="Reverse transcriptase" evidence="2">
    <location>
        <begin position="507"/>
        <end position="782"/>
    </location>
</feature>
<dbReference type="EMBL" id="HAEG01013932">
    <property type="protein sequence ID" value="SBR96263.1"/>
    <property type="molecule type" value="Transcribed_RNA"/>
</dbReference>
<dbReference type="Gene3D" id="3.60.10.10">
    <property type="entry name" value="Endonuclease/exonuclease/phosphatase"/>
    <property type="match status" value="1"/>
</dbReference>
<evidence type="ECO:0000313" key="3">
    <source>
        <dbReference type="EMBL" id="SBR96263.1"/>
    </source>
</evidence>
<keyword evidence="1" id="KW-0472">Membrane</keyword>
<sequence length="978" mass="109371">MAQSTRKAHPQTEQQRQAMYDLKVALCSAPCLALPDCDKEFHLEVVFSSNCFSVGLYQVYDCDRRVVAYAIKHFSSYIGGQKIIIIETQHRPVTFFPLPVGNKMAPVLGLAAVTGHFFKLFSTNLLFSTLLLSAILFSSVPATISYDRQTLLSFRSFTIAQDAPRMYPPVCLPEWRTGQTTVPSCAPPAMFIRSRENVGGKEVNEQESSSTTSGHFASFELQLIKVGRKDPFYCAVVYRPPGPNSSFLQEFSDFLSSTVKLSRLVIVGDFNIHVDDPSDHFAMNFSSLMDTFGFTQHVSGPTHTRGHTLDLVFTLSLNADSVCPEDVYISDHHCIFFNLSVSASPPPARRLVSSRFLNESTASNFSAAFDPPCSSDNDPDSLTSQFNEHCLSILDNICPVRTRSVPAVNPTPWFNDSLRSLKRQCRKIERLWKKTHLHVHLLHLKDLLTSFNSAVRDARVSYFSNLVSQSKGNPKVLFNTISSIVSPASPTASIHSVTDCENFLSFFVDKVNKVPAYFKNAVIHPLLKKPSLDPSLHSSFRPISKLPFISKILEKVVAKQLTAALDEHNIYDSFQSGFRRAHSTETALLRVSNDLLTHSDAGDCSVLVLLDLTAAFDTVDHHLLLERLRDWVGLSGSALEWFSSYLSERSFSVAVSKFRSSTTSLTHGVPQGSVLGPLLFLLYLLPLQHILSSFKGISYHLYADDIQLYISFKPHEMSKLQLLHTCLDSIKTWMAGSFLQLNEDKTEILICAPDKLVPKVRDSLGQLASHTKPSVRNLGVTFDPALTLDSHVSSLVRSSFFHLRNIAKLSPILSRSELETVLHTFISSRLDYCNSLFTCLSRTSLNRLQVVQNACARLLTKSSKHTHITPLLLQLHWLPVNFRVHFKILVLVYRALHGQAPSYIGDLLSPYTPSRSLRSSDQSLLVVQRTRLKTKGDRSFAAVAPRLWNSLPLSLRSVDSVVSFKKQLKTHLFKLAFV</sequence>
<dbReference type="InterPro" id="IPR041577">
    <property type="entry name" value="RT_RNaseH_2"/>
</dbReference>
<dbReference type="InterPro" id="IPR036691">
    <property type="entry name" value="Endo/exonu/phosph_ase_sf"/>
</dbReference>
<reference evidence="3" key="1">
    <citation type="submission" date="2016-05" db="EMBL/GenBank/DDBJ databases">
        <authorList>
            <person name="Lavstsen T."/>
            <person name="Jespersen J.S."/>
        </authorList>
    </citation>
    <scope>NUCLEOTIDE SEQUENCE</scope>
    <source>
        <tissue evidence="3">Brain</tissue>
    </source>
</reference>
<dbReference type="AlphaFoldDB" id="A0A1A8QSM4"/>
<dbReference type="CDD" id="cd01650">
    <property type="entry name" value="RT_nLTR_like"/>
    <property type="match status" value="1"/>
</dbReference>
<dbReference type="PANTHER" id="PTHR33332">
    <property type="entry name" value="REVERSE TRANSCRIPTASE DOMAIN-CONTAINING PROTEIN"/>
    <property type="match status" value="1"/>
</dbReference>
<dbReference type="SUPFAM" id="SSF56672">
    <property type="entry name" value="DNA/RNA polymerases"/>
    <property type="match status" value="2"/>
</dbReference>
<dbReference type="Pfam" id="PF00078">
    <property type="entry name" value="RVT_1"/>
    <property type="match status" value="1"/>
</dbReference>
<dbReference type="Pfam" id="PF17919">
    <property type="entry name" value="RT_RNaseH_2"/>
    <property type="match status" value="1"/>
</dbReference>
<dbReference type="InterPro" id="IPR043502">
    <property type="entry name" value="DNA/RNA_pol_sf"/>
</dbReference>
<dbReference type="GO" id="GO:0003824">
    <property type="term" value="F:catalytic activity"/>
    <property type="evidence" value="ECO:0007669"/>
    <property type="project" value="InterPro"/>
</dbReference>
<evidence type="ECO:0000259" key="2">
    <source>
        <dbReference type="PROSITE" id="PS50878"/>
    </source>
</evidence>
<dbReference type="Pfam" id="PF14529">
    <property type="entry name" value="Exo_endo_phos_2"/>
    <property type="match status" value="1"/>
</dbReference>
<accession>A0A1A8QSM4</accession>
<evidence type="ECO:0000256" key="1">
    <source>
        <dbReference type="SAM" id="Phobius"/>
    </source>
</evidence>
<feature type="transmembrane region" description="Helical" evidence="1">
    <location>
        <begin position="125"/>
        <end position="146"/>
    </location>
</feature>
<organism evidence="3">
    <name type="scientific">Nothobranchius pienaari</name>
    <dbReference type="NCBI Taxonomy" id="704102"/>
    <lineage>
        <taxon>Eukaryota</taxon>
        <taxon>Metazoa</taxon>
        <taxon>Chordata</taxon>
        <taxon>Craniata</taxon>
        <taxon>Vertebrata</taxon>
        <taxon>Euteleostomi</taxon>
        <taxon>Actinopterygii</taxon>
        <taxon>Neopterygii</taxon>
        <taxon>Teleostei</taxon>
        <taxon>Neoteleostei</taxon>
        <taxon>Acanthomorphata</taxon>
        <taxon>Ovalentaria</taxon>
        <taxon>Atherinomorphae</taxon>
        <taxon>Cyprinodontiformes</taxon>
        <taxon>Nothobranchiidae</taxon>
        <taxon>Nothobranchius</taxon>
    </lineage>
</organism>
<keyword evidence="1" id="KW-0812">Transmembrane</keyword>